<feature type="transmembrane region" description="Helical" evidence="2">
    <location>
        <begin position="7"/>
        <end position="28"/>
    </location>
</feature>
<comment type="caution">
    <text evidence="4">The sequence shown here is derived from an EMBL/GenBank/DDBJ whole genome shotgun (WGS) entry which is preliminary data.</text>
</comment>
<keyword evidence="5" id="KW-1185">Reference proteome</keyword>
<dbReference type="Proteomes" id="UP000541421">
    <property type="component" value="Unassembled WGS sequence"/>
</dbReference>
<evidence type="ECO:0000259" key="3">
    <source>
        <dbReference type="Pfam" id="PF05170"/>
    </source>
</evidence>
<keyword evidence="2" id="KW-0812">Transmembrane</keyword>
<keyword evidence="2" id="KW-1133">Transmembrane helix</keyword>
<evidence type="ECO:0000313" key="4">
    <source>
        <dbReference type="EMBL" id="NOL50474.1"/>
    </source>
</evidence>
<dbReference type="InterPro" id="IPR052894">
    <property type="entry name" value="AsmA-related"/>
</dbReference>
<proteinExistence type="predicted"/>
<accession>A0A7Y4P717</accession>
<dbReference type="GO" id="GO:0005886">
    <property type="term" value="C:plasma membrane"/>
    <property type="evidence" value="ECO:0007669"/>
    <property type="project" value="TreeGrafter"/>
</dbReference>
<feature type="region of interest" description="Disordered" evidence="1">
    <location>
        <begin position="503"/>
        <end position="548"/>
    </location>
</feature>
<dbReference type="PANTHER" id="PTHR30441">
    <property type="entry name" value="DUF748 DOMAIN-CONTAINING PROTEIN"/>
    <property type="match status" value="1"/>
</dbReference>
<feature type="domain" description="AsmA" evidence="3">
    <location>
        <begin position="1"/>
        <end position="734"/>
    </location>
</feature>
<dbReference type="RefSeq" id="WP_171589457.1">
    <property type="nucleotide sequence ID" value="NZ_JABGBO010000012.1"/>
</dbReference>
<evidence type="ECO:0000256" key="2">
    <source>
        <dbReference type="SAM" id="Phobius"/>
    </source>
</evidence>
<gene>
    <name evidence="4" type="ORF">HKX40_10075</name>
</gene>
<dbReference type="AlphaFoldDB" id="A0A7Y4P717"/>
<keyword evidence="2" id="KW-0472">Membrane</keyword>
<sequence>MKKWFKRIVISCVVLLIVAFIGVAVFILNFDPSAYKNKLAQLIKTQYNRELVVNGDIDLSLFPRIGLTVNQISLSEPGSQEQFVAIDKVRLAVALWPLVSNRFLVDHLAIDGLKANIRRDKDGTYNFEDLLRYSLQPQQEAGGKSGLDSDSLQQRVQNTDFKIDIAGLTLNHGVLHYQDTKNNLVLQDMTIRTGRITEGQQFDLNLAGHLTGQENQVDARLEINGLMLLKPLNQTYAFNRLSADLKGKWGTLNLTQANIKGNVSIDTLENALKGTDLDVRVLGEGTEKSGIKTVSATLSAPKLNYNVSDLSLALDNLKFNSKVDSKDKQSLSISFDAPALDISPSGAGGKPLTGKLQIKSPVKQVDLGFSLDKMTGTAILLNVDKINLSGSYKIDGDKSIGLDLSSSGQISVFKQSVELPDLSGGLTLQEQQTQTIPLKGHIQTLLGEQRVNFFLTALATQGSIDVQGSIEDLFHPRVSFDVSGNQVDLKAFLRDVRLPLGGERNSANSVKPAADTDTSTQNNSLANANNSATTAESQSTTSAAQDASVDTKMTLAEGNSSLTLKQELLSRLSGVGTFNFKHISYDRVGLDNVGATLLFNHSDVKVKSVRADIYGGKLFANGEYSLKNQALTGDVSLSDIQIETLLSSVTDNPKLSGIAQMKAEFSSRGDTEEALLDALHAKLAITAKQGRIQGVNIDEMLSQPQDYANPWDLSASLASEEGISTDFNQIVLESQWQDKQLLIQKFTVSTPTLVLNAKPNVGNYHLGMDYLYLPATLKTKRPFKVKRGSVTVQVKSVELPVLMLGPLSSPDVKLQLDKLLNR</sequence>
<dbReference type="EMBL" id="JABGBO010000012">
    <property type="protein sequence ID" value="NOL50474.1"/>
    <property type="molecule type" value="Genomic_DNA"/>
</dbReference>
<organism evidence="4 5">
    <name type="scientific">Pelistega europaea</name>
    <dbReference type="NCBI Taxonomy" id="106147"/>
    <lineage>
        <taxon>Bacteria</taxon>
        <taxon>Pseudomonadati</taxon>
        <taxon>Pseudomonadota</taxon>
        <taxon>Betaproteobacteria</taxon>
        <taxon>Burkholderiales</taxon>
        <taxon>Alcaligenaceae</taxon>
        <taxon>Pelistega</taxon>
    </lineage>
</organism>
<dbReference type="InterPro" id="IPR007844">
    <property type="entry name" value="AsmA"/>
</dbReference>
<reference evidence="4 5" key="1">
    <citation type="submission" date="2020-05" db="EMBL/GenBank/DDBJ databases">
        <authorList>
            <person name="Niu N."/>
        </authorList>
    </citation>
    <scope>NUCLEOTIDE SEQUENCE [LARGE SCALE GENOMIC DNA]</scope>
    <source>
        <strain evidence="4 5">LMG10982</strain>
    </source>
</reference>
<dbReference type="GO" id="GO:0090313">
    <property type="term" value="P:regulation of protein targeting to membrane"/>
    <property type="evidence" value="ECO:0007669"/>
    <property type="project" value="TreeGrafter"/>
</dbReference>
<dbReference type="PANTHER" id="PTHR30441:SF4">
    <property type="entry name" value="PROTEIN ASMA"/>
    <property type="match status" value="1"/>
</dbReference>
<protein>
    <submittedName>
        <fullName evidence="4">AsmA family protein</fullName>
    </submittedName>
</protein>
<dbReference type="Pfam" id="PF05170">
    <property type="entry name" value="AsmA"/>
    <property type="match status" value="1"/>
</dbReference>
<name>A0A7Y4P717_9BURK</name>
<evidence type="ECO:0000256" key="1">
    <source>
        <dbReference type="SAM" id="MobiDB-lite"/>
    </source>
</evidence>
<evidence type="ECO:0000313" key="5">
    <source>
        <dbReference type="Proteomes" id="UP000541421"/>
    </source>
</evidence>
<feature type="compositionally biased region" description="Low complexity" evidence="1">
    <location>
        <begin position="518"/>
        <end position="548"/>
    </location>
</feature>